<dbReference type="Gene3D" id="1.50.10.100">
    <property type="entry name" value="Chondroitin AC/alginate lyase"/>
    <property type="match status" value="1"/>
</dbReference>
<evidence type="ECO:0008006" key="3">
    <source>
        <dbReference type="Google" id="ProtNLM"/>
    </source>
</evidence>
<dbReference type="PANTHER" id="PTHR38045:SF1">
    <property type="entry name" value="HEPARINASE II_III-LIKE PROTEIN"/>
    <property type="match status" value="1"/>
</dbReference>
<dbReference type="InterPro" id="IPR008929">
    <property type="entry name" value="Chondroitin_lyas"/>
</dbReference>
<dbReference type="SUPFAM" id="SSF48230">
    <property type="entry name" value="Chondroitin AC/alginate lyase"/>
    <property type="match status" value="1"/>
</dbReference>
<dbReference type="Gene3D" id="2.70.98.70">
    <property type="match status" value="1"/>
</dbReference>
<proteinExistence type="predicted"/>
<dbReference type="Proteomes" id="UP000462931">
    <property type="component" value="Unassembled WGS sequence"/>
</dbReference>
<keyword evidence="2" id="KW-1185">Reference proteome</keyword>
<reference evidence="1 2" key="1">
    <citation type="submission" date="2019-11" db="EMBL/GenBank/DDBJ databases">
        <authorList>
            <person name="Cheng Q."/>
            <person name="Yang Z."/>
        </authorList>
    </citation>
    <scope>NUCLEOTIDE SEQUENCE [LARGE SCALE GENOMIC DNA]</scope>
    <source>
        <strain evidence="1 2">HX-22-1</strain>
    </source>
</reference>
<dbReference type="PANTHER" id="PTHR38045">
    <property type="entry name" value="CHROMOSOME 1, WHOLE GENOME SHOTGUN SEQUENCE"/>
    <property type="match status" value="1"/>
</dbReference>
<sequence>MTNQTSMLNIKMKASFILLIVAFTSFTIKLNAQITAQQVQESFQKTGLSNQYSRLFFNQQDIERVKALYKQQDPIVKIAYAALEEKAQEVLKEPIQTYALDAAKLRIPSIHNFATQLPSLVMMYQFTGNKAYADRAWAQLDKFIDYPDWGANRHFLDAGIGAFNFALAYDGLHDYLSAEQKSKLKAAVMKHVLMPAKIQMEKRIWWHTAHHNWNGICNGGIIMAALAMFEDDPQLMSHITSLAANALPYYINSFEPDGQSEEGLMYWSYGLMYTTIALESMQRVLGTTYALDEAPGFKKTGWFPLYVSGPVTSLSIGDDPLKNKRSTTFFWFAKRYQDKALAKLQYDLCLENKQVTWMDMLYYQPDMVNGPSPLAALPTDNYIRGIELMSLRENWEAKGLYIAMHGGKNDANHGHLDAGTFDIQGLGEVWAYGDLGRDNYTFPGYFSKTTLPDYLDAPSEPKEAGRWHFYRLRAEGKNCLVFNPDYRPDQNPTGEATLLKQHSDKTKGFYTLNLSNCYSRDVESYHRGIKLDRLHGVITVRDEFKARSSSNLWWSMHTKAKIKISKDGKTAILSIGKKKMYAQINTPLNVKFEILPASYLPGRTFSLTQNSANEGFQKLAISLADVKEGAIQVDFSSSKAKVQTQNQSLNQW</sequence>
<evidence type="ECO:0000313" key="1">
    <source>
        <dbReference type="EMBL" id="MRX48517.1"/>
    </source>
</evidence>
<evidence type="ECO:0000313" key="2">
    <source>
        <dbReference type="Proteomes" id="UP000462931"/>
    </source>
</evidence>
<name>A0A7K0FTQ7_9SPHI</name>
<comment type="caution">
    <text evidence="1">The sequence shown here is derived from an EMBL/GenBank/DDBJ whole genome shotgun (WGS) entry which is preliminary data.</text>
</comment>
<accession>A0A7K0FTQ7</accession>
<dbReference type="AlphaFoldDB" id="A0A7K0FTQ7"/>
<protein>
    <recommendedName>
        <fullName evidence="3">DUF4962 domain-containing protein</fullName>
    </recommendedName>
</protein>
<dbReference type="EMBL" id="WKJI01000004">
    <property type="protein sequence ID" value="MRX48517.1"/>
    <property type="molecule type" value="Genomic_DNA"/>
</dbReference>
<gene>
    <name evidence="1" type="ORF">GJJ64_15085</name>
</gene>
<organism evidence="1 2">
    <name type="scientific">Pedobacter puniceum</name>
    <dbReference type="NCBI Taxonomy" id="2666136"/>
    <lineage>
        <taxon>Bacteria</taxon>
        <taxon>Pseudomonadati</taxon>
        <taxon>Bacteroidota</taxon>
        <taxon>Sphingobacteriia</taxon>
        <taxon>Sphingobacteriales</taxon>
        <taxon>Sphingobacteriaceae</taxon>
        <taxon>Pedobacter</taxon>
    </lineage>
</organism>